<feature type="domain" description="OmpA-like" evidence="5">
    <location>
        <begin position="92"/>
        <end position="211"/>
    </location>
</feature>
<dbReference type="RefSeq" id="WP_166579475.1">
    <property type="nucleotide sequence ID" value="NZ_JASHIF010000007.1"/>
</dbReference>
<dbReference type="PANTHER" id="PTHR30329">
    <property type="entry name" value="STATOR ELEMENT OF FLAGELLAR MOTOR COMPLEX"/>
    <property type="match status" value="1"/>
</dbReference>
<dbReference type="EMBL" id="JASHIF010000007">
    <property type="protein sequence ID" value="MDI9859089.1"/>
    <property type="molecule type" value="Genomic_DNA"/>
</dbReference>
<keyword evidence="2 4" id="KW-0472">Membrane</keyword>
<dbReference type="InterPro" id="IPR036737">
    <property type="entry name" value="OmpA-like_sf"/>
</dbReference>
<accession>A0ABT6Y6J7</accession>
<dbReference type="InterPro" id="IPR006664">
    <property type="entry name" value="OMP_bac"/>
</dbReference>
<evidence type="ECO:0000313" key="7">
    <source>
        <dbReference type="Proteomes" id="UP001236507"/>
    </source>
</evidence>
<name>A0ABT6Y6J7_9BACT</name>
<dbReference type="SUPFAM" id="SSF103088">
    <property type="entry name" value="OmpA-like"/>
    <property type="match status" value="1"/>
</dbReference>
<dbReference type="PANTHER" id="PTHR30329:SF21">
    <property type="entry name" value="LIPOPROTEIN YIAD-RELATED"/>
    <property type="match status" value="1"/>
</dbReference>
<sequence length="227" mass="25867">MKFAFPKSRKKILLGLMLGTTVSLDGCRVINKNRIYTDERWQTVQQSSTTRSRAVSDRLEPSLTADERVAQYFDKQLVDLRKQVKVSPVTRVDTKLIHIRFDTDSYFIGNSDIPSEFGKMNMASLSRVLLSYPHTSVIMESYTDANGTDAYNDRLSLRRVAQVANWLVLSGVAPNRLKALWYGKRNPVASNDIVDGQRMNRRVEVFIMPHKSLFDKISTDMRVAGTN</sequence>
<dbReference type="Gene3D" id="3.30.1330.60">
    <property type="entry name" value="OmpA-like domain"/>
    <property type="match status" value="1"/>
</dbReference>
<evidence type="ECO:0000256" key="3">
    <source>
        <dbReference type="ARBA" id="ARBA00023237"/>
    </source>
</evidence>
<evidence type="ECO:0000256" key="1">
    <source>
        <dbReference type="ARBA" id="ARBA00004442"/>
    </source>
</evidence>
<keyword evidence="3" id="KW-0998">Cell outer membrane</keyword>
<proteinExistence type="predicted"/>
<evidence type="ECO:0000313" key="6">
    <source>
        <dbReference type="EMBL" id="MDI9859089.1"/>
    </source>
</evidence>
<dbReference type="Proteomes" id="UP001236507">
    <property type="component" value="Unassembled WGS sequence"/>
</dbReference>
<evidence type="ECO:0000259" key="5">
    <source>
        <dbReference type="PROSITE" id="PS51123"/>
    </source>
</evidence>
<protein>
    <submittedName>
        <fullName evidence="6">OmpA family protein</fullName>
    </submittedName>
</protein>
<gene>
    <name evidence="6" type="ORF">QM524_07715</name>
</gene>
<dbReference type="InterPro" id="IPR006665">
    <property type="entry name" value="OmpA-like"/>
</dbReference>
<dbReference type="InterPro" id="IPR050330">
    <property type="entry name" value="Bact_OuterMem_StrucFunc"/>
</dbReference>
<dbReference type="Pfam" id="PF00691">
    <property type="entry name" value="OmpA"/>
    <property type="match status" value="1"/>
</dbReference>
<evidence type="ECO:0000256" key="4">
    <source>
        <dbReference type="PROSITE-ProRule" id="PRU00473"/>
    </source>
</evidence>
<dbReference type="CDD" id="cd07185">
    <property type="entry name" value="OmpA_C-like"/>
    <property type="match status" value="1"/>
</dbReference>
<reference evidence="6 7" key="1">
    <citation type="submission" date="2023-05" db="EMBL/GenBank/DDBJ databases">
        <title>Novel species of genus Flectobacillus isolated from stream in China.</title>
        <authorList>
            <person name="Lu H."/>
        </authorList>
    </citation>
    <scope>NUCLEOTIDE SEQUENCE [LARGE SCALE GENOMIC DNA]</scope>
    <source>
        <strain evidence="6 7">KCTC 42575</strain>
    </source>
</reference>
<evidence type="ECO:0000256" key="2">
    <source>
        <dbReference type="ARBA" id="ARBA00023136"/>
    </source>
</evidence>
<dbReference type="PROSITE" id="PS51123">
    <property type="entry name" value="OMPA_2"/>
    <property type="match status" value="1"/>
</dbReference>
<dbReference type="PRINTS" id="PR01021">
    <property type="entry name" value="OMPADOMAIN"/>
</dbReference>
<comment type="subcellular location">
    <subcellularLocation>
        <location evidence="1">Cell outer membrane</location>
    </subcellularLocation>
</comment>
<comment type="caution">
    <text evidence="6">The sequence shown here is derived from an EMBL/GenBank/DDBJ whole genome shotgun (WGS) entry which is preliminary data.</text>
</comment>
<organism evidence="6 7">
    <name type="scientific">Flectobacillus roseus</name>
    <dbReference type="NCBI Taxonomy" id="502259"/>
    <lineage>
        <taxon>Bacteria</taxon>
        <taxon>Pseudomonadati</taxon>
        <taxon>Bacteroidota</taxon>
        <taxon>Cytophagia</taxon>
        <taxon>Cytophagales</taxon>
        <taxon>Flectobacillaceae</taxon>
        <taxon>Flectobacillus</taxon>
    </lineage>
</organism>
<keyword evidence="7" id="KW-1185">Reference proteome</keyword>